<feature type="compositionally biased region" description="Polar residues" evidence="2">
    <location>
        <begin position="29"/>
        <end position="40"/>
    </location>
</feature>
<dbReference type="RefSeq" id="XP_018186556.1">
    <property type="nucleotide sequence ID" value="XM_018336186.1"/>
</dbReference>
<feature type="compositionally biased region" description="Polar residues" evidence="2">
    <location>
        <begin position="83"/>
        <end position="97"/>
    </location>
</feature>
<evidence type="ECO:0000256" key="2">
    <source>
        <dbReference type="SAM" id="MobiDB-lite"/>
    </source>
</evidence>
<reference evidence="3 4" key="1">
    <citation type="journal article" date="2016" name="Fungal Biol.">
        <title>The genome of Xylona heveae provides a window into fungal endophytism.</title>
        <authorList>
            <person name="Gazis R."/>
            <person name="Kuo A."/>
            <person name="Riley R."/>
            <person name="LaButti K."/>
            <person name="Lipzen A."/>
            <person name="Lin J."/>
            <person name="Amirebrahimi M."/>
            <person name="Hesse C.N."/>
            <person name="Spatafora J.W."/>
            <person name="Henrissat B."/>
            <person name="Hainaut M."/>
            <person name="Grigoriev I.V."/>
            <person name="Hibbett D.S."/>
        </authorList>
    </citation>
    <scope>NUCLEOTIDE SEQUENCE [LARGE SCALE GENOMIC DNA]</scope>
    <source>
        <strain evidence="3 4">TC161</strain>
    </source>
</reference>
<sequence>MKVKMSRLPNRYHSEPRDEEDVDALVKQQILTEVESSSPIRDQGDRQSFERDESVFLFPHDQEDSLSQAGEACHALNAHALSDSPSRTRQSKSNGDFRSTKPLKVLGKRRRQTPQIIIGAPKTKISGVSRSRETSDASAVPNHDNHGEERDLPSQEESTVSVLESVSDKDNICGSGNSIRNTHEREAKDSTKLDKLNAQTKRLDITASNSRPEELLNANDIASSQHERASESRENSPDHSENDAATEEYSSDDRAPSPIRIEHEGRVKGLFARPFLLLDEMLEVAEKYFSYELAGPKIAQLLRSIDCCQEALQDSNSHTQQGSSLADKNYESQLEGVESNVAQMSASPTNGERNKKLILDIFMGVIPRLIRLLQTAAECFLREPPKEDSIKKVLRINRLIQDIELKVKGWKRGKPRGDERLNEIREQVLAPNVEMIKLLKRRLVDLTEREQMANHAIQRQVQRQYSDNEAATLEVNGQQDRMVRLQEEKEEQISAARALSLHCQRTIVELKRRQSGSESINRASSLQSAGLVSIISYKDINQASKADHVSDDGIDDDIDVHVVPMDKIPSNTRDDAETWPDQQLLALLDGLQQHLGSDRYAAMLHSHGQAGKPLHGMSIEQIQGKAKEVKAGLEAYLQRFPGETLPEWVLSI</sequence>
<dbReference type="InParanoid" id="A0A165FI10"/>
<feature type="coiled-coil region" evidence="1">
    <location>
        <begin position="468"/>
        <end position="495"/>
    </location>
</feature>
<feature type="region of interest" description="Disordered" evidence="2">
    <location>
        <begin position="1"/>
        <end position="261"/>
    </location>
</feature>
<proteinExistence type="predicted"/>
<gene>
    <name evidence="3" type="ORF">L228DRAFT_284085</name>
</gene>
<accession>A0A165FI10</accession>
<dbReference type="GeneID" id="28901323"/>
<feature type="compositionally biased region" description="Basic and acidic residues" evidence="2">
    <location>
        <begin position="251"/>
        <end position="261"/>
    </location>
</feature>
<dbReference type="AlphaFoldDB" id="A0A165FI10"/>
<feature type="compositionally biased region" description="Low complexity" evidence="2">
    <location>
        <begin position="155"/>
        <end position="165"/>
    </location>
</feature>
<name>A0A165FI10_XYLHT</name>
<keyword evidence="4" id="KW-1185">Reference proteome</keyword>
<keyword evidence="1" id="KW-0175">Coiled coil</keyword>
<dbReference type="Proteomes" id="UP000076632">
    <property type="component" value="Unassembled WGS sequence"/>
</dbReference>
<evidence type="ECO:0000313" key="4">
    <source>
        <dbReference type="Proteomes" id="UP000076632"/>
    </source>
</evidence>
<feature type="compositionally biased region" description="Basic and acidic residues" evidence="2">
    <location>
        <begin position="42"/>
        <end position="54"/>
    </location>
</feature>
<dbReference type="EMBL" id="KV407461">
    <property type="protein sequence ID" value="KZF21001.1"/>
    <property type="molecule type" value="Genomic_DNA"/>
</dbReference>
<protein>
    <submittedName>
        <fullName evidence="3">Uncharacterized protein</fullName>
    </submittedName>
</protein>
<evidence type="ECO:0000313" key="3">
    <source>
        <dbReference type="EMBL" id="KZF21001.1"/>
    </source>
</evidence>
<feature type="compositionally biased region" description="Basic and acidic residues" evidence="2">
    <location>
        <begin position="181"/>
        <end position="195"/>
    </location>
</feature>
<feature type="compositionally biased region" description="Basic and acidic residues" evidence="2">
    <location>
        <begin position="225"/>
        <end position="242"/>
    </location>
</feature>
<feature type="compositionally biased region" description="Basic and acidic residues" evidence="2">
    <location>
        <begin position="143"/>
        <end position="153"/>
    </location>
</feature>
<organism evidence="3 4">
    <name type="scientific">Xylona heveae (strain CBS 132557 / TC161)</name>
    <dbReference type="NCBI Taxonomy" id="1328760"/>
    <lineage>
        <taxon>Eukaryota</taxon>
        <taxon>Fungi</taxon>
        <taxon>Dikarya</taxon>
        <taxon>Ascomycota</taxon>
        <taxon>Pezizomycotina</taxon>
        <taxon>Xylonomycetes</taxon>
        <taxon>Xylonales</taxon>
        <taxon>Xylonaceae</taxon>
        <taxon>Xylona</taxon>
    </lineage>
</organism>
<evidence type="ECO:0000256" key="1">
    <source>
        <dbReference type="SAM" id="Coils"/>
    </source>
</evidence>